<dbReference type="EMBL" id="JBHUFC010000003">
    <property type="protein sequence ID" value="MFD1787606.1"/>
    <property type="molecule type" value="Genomic_DNA"/>
</dbReference>
<organism evidence="2 3">
    <name type="scientific">Sphingomonas floccifaciens</name>
    <dbReference type="NCBI Taxonomy" id="1844115"/>
    <lineage>
        <taxon>Bacteria</taxon>
        <taxon>Pseudomonadati</taxon>
        <taxon>Pseudomonadota</taxon>
        <taxon>Alphaproteobacteria</taxon>
        <taxon>Sphingomonadales</taxon>
        <taxon>Sphingomonadaceae</taxon>
        <taxon>Sphingomonas</taxon>
    </lineage>
</organism>
<proteinExistence type="predicted"/>
<keyword evidence="3" id="KW-1185">Reference proteome</keyword>
<accession>A0ABW4NBV6</accession>
<protein>
    <submittedName>
        <fullName evidence="2">Uncharacterized protein</fullName>
    </submittedName>
</protein>
<evidence type="ECO:0000256" key="1">
    <source>
        <dbReference type="SAM" id="SignalP"/>
    </source>
</evidence>
<feature type="chain" id="PRO_5047108908" evidence="1">
    <location>
        <begin position="23"/>
        <end position="307"/>
    </location>
</feature>
<keyword evidence="1" id="KW-0732">Signal</keyword>
<dbReference type="RefSeq" id="WP_380939977.1">
    <property type="nucleotide sequence ID" value="NZ_JBHUFC010000003.1"/>
</dbReference>
<gene>
    <name evidence="2" type="ORF">ACFSC3_08480</name>
</gene>
<comment type="caution">
    <text evidence="2">The sequence shown here is derived from an EMBL/GenBank/DDBJ whole genome shotgun (WGS) entry which is preliminary data.</text>
</comment>
<reference evidence="3" key="1">
    <citation type="journal article" date="2019" name="Int. J. Syst. Evol. Microbiol.">
        <title>The Global Catalogue of Microorganisms (GCM) 10K type strain sequencing project: providing services to taxonomists for standard genome sequencing and annotation.</title>
        <authorList>
            <consortium name="The Broad Institute Genomics Platform"/>
            <consortium name="The Broad Institute Genome Sequencing Center for Infectious Disease"/>
            <person name="Wu L."/>
            <person name="Ma J."/>
        </authorList>
    </citation>
    <scope>NUCLEOTIDE SEQUENCE [LARGE SCALE GENOMIC DNA]</scope>
    <source>
        <strain evidence="3">Q85</strain>
    </source>
</reference>
<evidence type="ECO:0000313" key="3">
    <source>
        <dbReference type="Proteomes" id="UP001597283"/>
    </source>
</evidence>
<sequence length="307" mass="33070">MIKPGRRILALTAVLMALPGAAADRNILTIRGDGVVAMQVNGVDGRIRVDPSAVPRMLCNPDFAVRARMVAQGRAVILTDPSDAYGSFGEVTLRLAGRTLQPRANWLERRYVEGADCVIAPEMIGVDAAHFELRSSVRGERTVVMPLNPGGETSPDWNGAAATAVRLGDRDVSVGFTLAQPANTVTAQTALRIASAYGGRYAGEAVRTEAASGQERLLRRMVLTRPMAVGPVAIDDMQVRVTDWGSARRIKKVGDVDEPVDPNDVQVVARAVHEDTFERLMIGTDALKRCSSIVVDLRAKEMRLTCA</sequence>
<feature type="signal peptide" evidence="1">
    <location>
        <begin position="1"/>
        <end position="22"/>
    </location>
</feature>
<evidence type="ECO:0000313" key="2">
    <source>
        <dbReference type="EMBL" id="MFD1787606.1"/>
    </source>
</evidence>
<name>A0ABW4NBV6_9SPHN</name>
<dbReference type="Proteomes" id="UP001597283">
    <property type="component" value="Unassembled WGS sequence"/>
</dbReference>